<comment type="caution">
    <text evidence="3">The sequence shown here is derived from an EMBL/GenBank/DDBJ whole genome shotgun (WGS) entry which is preliminary data.</text>
</comment>
<feature type="chain" id="PRO_5046669994" evidence="2">
    <location>
        <begin position="25"/>
        <end position="325"/>
    </location>
</feature>
<feature type="signal peptide" evidence="2">
    <location>
        <begin position="1"/>
        <end position="24"/>
    </location>
</feature>
<keyword evidence="2" id="KW-0732">Signal</keyword>
<accession>A0ABU8WQR5</accession>
<dbReference type="EMBL" id="JBBKZT010000012">
    <property type="protein sequence ID" value="MEJ8849887.1"/>
    <property type="molecule type" value="Genomic_DNA"/>
</dbReference>
<dbReference type="PANTHER" id="PTHR42928:SF5">
    <property type="entry name" value="BLR1237 PROTEIN"/>
    <property type="match status" value="1"/>
</dbReference>
<dbReference type="Proteomes" id="UP001385892">
    <property type="component" value="Unassembled WGS sequence"/>
</dbReference>
<dbReference type="RefSeq" id="WP_340345033.1">
    <property type="nucleotide sequence ID" value="NZ_JBBKZT010000012.1"/>
</dbReference>
<keyword evidence="4" id="KW-1185">Reference proteome</keyword>
<evidence type="ECO:0000313" key="4">
    <source>
        <dbReference type="Proteomes" id="UP001385892"/>
    </source>
</evidence>
<reference evidence="3 4" key="1">
    <citation type="submission" date="2024-03" db="EMBL/GenBank/DDBJ databases">
        <title>Novel species of the genus Variovorax.</title>
        <authorList>
            <person name="Liu Q."/>
            <person name="Xin Y.-H."/>
        </authorList>
    </citation>
    <scope>NUCLEOTIDE SEQUENCE [LARGE SCALE GENOMIC DNA]</scope>
    <source>
        <strain evidence="3 4">KACC 18900</strain>
    </source>
</reference>
<evidence type="ECO:0000313" key="3">
    <source>
        <dbReference type="EMBL" id="MEJ8849887.1"/>
    </source>
</evidence>
<name>A0ABU8WQR5_9BURK</name>
<evidence type="ECO:0000256" key="2">
    <source>
        <dbReference type="SAM" id="SignalP"/>
    </source>
</evidence>
<dbReference type="InterPro" id="IPR042100">
    <property type="entry name" value="Bug_dom1"/>
</dbReference>
<dbReference type="SUPFAM" id="SSF53850">
    <property type="entry name" value="Periplasmic binding protein-like II"/>
    <property type="match status" value="1"/>
</dbReference>
<proteinExistence type="inferred from homology"/>
<sequence>MTSSSLRVLAVTAMFLAGTQPAWSADYPTKAIKIVVPYAAGGSTDTLARVVAEKLGKRLGQAVVVDNKPGASEQIAITSVTKAAPDGYTLLLSTLSGLAVNPGLYGSRIQYNPQKDLAPIVLAATVPSVVVVHPSVPAKNMKELGAYLKSKPGEVSYASAGAGTPSHLGMEYYKKQNGFDPVHVPYKGGAPALNEVMGGQVQLMMALVPEAMPMVKGGRLRALAVTTTKRLSTYPDLPTVSESGGKDFDMTFWYAFMAPAGTPPEIVTKLNQEIDGILAEKDVKAKLDEMNLDVVGGAPSKVTDLIKTDSAKWKKVIDDANIKVD</sequence>
<dbReference type="Gene3D" id="3.40.190.150">
    <property type="entry name" value="Bordetella uptake gene, domain 1"/>
    <property type="match status" value="1"/>
</dbReference>
<organism evidence="3 4">
    <name type="scientific">Variovorax rhizosphaerae</name>
    <dbReference type="NCBI Taxonomy" id="1836200"/>
    <lineage>
        <taxon>Bacteria</taxon>
        <taxon>Pseudomonadati</taxon>
        <taxon>Pseudomonadota</taxon>
        <taxon>Betaproteobacteria</taxon>
        <taxon>Burkholderiales</taxon>
        <taxon>Comamonadaceae</taxon>
        <taxon>Variovorax</taxon>
    </lineage>
</organism>
<comment type="similarity">
    <text evidence="1">Belongs to the UPF0065 (bug) family.</text>
</comment>
<dbReference type="Gene3D" id="3.40.190.10">
    <property type="entry name" value="Periplasmic binding protein-like II"/>
    <property type="match status" value="1"/>
</dbReference>
<dbReference type="PIRSF" id="PIRSF017082">
    <property type="entry name" value="YflP"/>
    <property type="match status" value="1"/>
</dbReference>
<dbReference type="InterPro" id="IPR005064">
    <property type="entry name" value="BUG"/>
</dbReference>
<dbReference type="PANTHER" id="PTHR42928">
    <property type="entry name" value="TRICARBOXYLATE-BINDING PROTEIN"/>
    <property type="match status" value="1"/>
</dbReference>
<dbReference type="CDD" id="cd13578">
    <property type="entry name" value="PBP2_Bug27"/>
    <property type="match status" value="1"/>
</dbReference>
<protein>
    <submittedName>
        <fullName evidence="3">Tripartite tricarboxylate transporter substrate binding protein</fullName>
    </submittedName>
</protein>
<dbReference type="Pfam" id="PF03401">
    <property type="entry name" value="TctC"/>
    <property type="match status" value="1"/>
</dbReference>
<gene>
    <name evidence="3" type="ORF">WKW82_24790</name>
</gene>
<evidence type="ECO:0000256" key="1">
    <source>
        <dbReference type="ARBA" id="ARBA00006987"/>
    </source>
</evidence>